<keyword evidence="2" id="KW-0472">Membrane</keyword>
<dbReference type="GeneID" id="27319690"/>
<feature type="transmembrane region" description="Helical" evidence="2">
    <location>
        <begin position="247"/>
        <end position="268"/>
    </location>
</feature>
<protein>
    <recommendedName>
        <fullName evidence="5">Regulator of phospholipase D SRF1</fullName>
    </recommendedName>
</protein>
<dbReference type="PANTHER" id="PTHR36819">
    <property type="entry name" value="REGULATOR OF PHOSPHOLIPASE D SRF1"/>
    <property type="match status" value="1"/>
</dbReference>
<evidence type="ECO:0000313" key="3">
    <source>
        <dbReference type="EMBL" id="KIV98165.1"/>
    </source>
</evidence>
<keyword evidence="2" id="KW-1133">Transmembrane helix</keyword>
<evidence type="ECO:0000256" key="1">
    <source>
        <dbReference type="SAM" id="MobiDB-lite"/>
    </source>
</evidence>
<dbReference type="EMBL" id="KN847520">
    <property type="protein sequence ID" value="KIV98165.1"/>
    <property type="molecule type" value="Genomic_DNA"/>
</dbReference>
<dbReference type="GO" id="GO:0071944">
    <property type="term" value="C:cell periphery"/>
    <property type="evidence" value="ECO:0007669"/>
    <property type="project" value="TreeGrafter"/>
</dbReference>
<dbReference type="PANTHER" id="PTHR36819:SF1">
    <property type="entry name" value="REGULATOR OF PHOSPHOLIPASE D SRF1"/>
    <property type="match status" value="1"/>
</dbReference>
<feature type="transmembrane region" description="Helical" evidence="2">
    <location>
        <begin position="393"/>
        <end position="417"/>
    </location>
</feature>
<feature type="transmembrane region" description="Helical" evidence="2">
    <location>
        <begin position="305"/>
        <end position="324"/>
    </location>
</feature>
<feature type="compositionally biased region" description="Pro residues" evidence="1">
    <location>
        <begin position="21"/>
        <end position="30"/>
    </location>
</feature>
<sequence length="423" mass="47513">MATAGFPWSDQSRDPEKESPPSQPTAPSSPPNTNSHVDSEILSHKTSSSSHCSQTRKASTYKGKGRNGSLKGPPAVKPPVLKAIPSSNNRVSKATSPLPVRTIPAWVRDAEEDDFEDPDFTLPDSPHAAFVAQHHHGQATLQRPLLSGQHARRNSHITSSGHVRRERTSRWVTFARASAYPRENFHSEKVDNDWLDQNMTDYSKPWLADHEEDEEDSSSRYRAFRRKRQVWYKRAQFTILRNPFIPLAFRLTIFLFALLALGLGVSIYKATGRIQTCVQQPVPRTPDCQQLVGAEQQDYYRDPSGLMAIIVDAIALVYTVYITYDEYFSKPLGLRPARAKVRLVLLDLFFVVFQSANLSLSFESLTVDEGACQVGDDPRTSSRFDNVCRRAQALSAVLLVSLTAWLITFSISVLRLVERINSN</sequence>
<dbReference type="RefSeq" id="XP_016229739.1">
    <property type="nucleotide sequence ID" value="XM_016366090.1"/>
</dbReference>
<evidence type="ECO:0000313" key="4">
    <source>
        <dbReference type="Proteomes" id="UP000054302"/>
    </source>
</evidence>
<keyword evidence="4" id="KW-1185">Reference proteome</keyword>
<evidence type="ECO:0000256" key="2">
    <source>
        <dbReference type="SAM" id="Phobius"/>
    </source>
</evidence>
<feature type="compositionally biased region" description="Polar residues" evidence="1">
    <location>
        <begin position="85"/>
        <end position="95"/>
    </location>
</feature>
<dbReference type="VEuPathDB" id="FungiDB:PV10_01845"/>
<dbReference type="GO" id="GO:0000324">
    <property type="term" value="C:fungal-type vacuole"/>
    <property type="evidence" value="ECO:0007669"/>
    <property type="project" value="TreeGrafter"/>
</dbReference>
<accession>A0A0D1X866</accession>
<evidence type="ECO:0008006" key="5">
    <source>
        <dbReference type="Google" id="ProtNLM"/>
    </source>
</evidence>
<feature type="compositionally biased region" description="Low complexity" evidence="1">
    <location>
        <begin position="44"/>
        <end position="53"/>
    </location>
</feature>
<keyword evidence="2" id="KW-0812">Transmembrane</keyword>
<dbReference type="Proteomes" id="UP000054302">
    <property type="component" value="Unassembled WGS sequence"/>
</dbReference>
<dbReference type="OMA" id="NDAICDR"/>
<organism evidence="3 4">
    <name type="scientific">Exophiala mesophila</name>
    <name type="common">Black yeast-like fungus</name>
    <dbReference type="NCBI Taxonomy" id="212818"/>
    <lineage>
        <taxon>Eukaryota</taxon>
        <taxon>Fungi</taxon>
        <taxon>Dikarya</taxon>
        <taxon>Ascomycota</taxon>
        <taxon>Pezizomycotina</taxon>
        <taxon>Eurotiomycetes</taxon>
        <taxon>Chaetothyriomycetidae</taxon>
        <taxon>Chaetothyriales</taxon>
        <taxon>Herpotrichiellaceae</taxon>
        <taxon>Exophiala</taxon>
    </lineage>
</organism>
<reference evidence="3 4" key="1">
    <citation type="submission" date="2015-01" db="EMBL/GenBank/DDBJ databases">
        <title>The Genome Sequence of Exophiala mesophila CBS40295.</title>
        <authorList>
            <consortium name="The Broad Institute Genomics Platform"/>
            <person name="Cuomo C."/>
            <person name="de Hoog S."/>
            <person name="Gorbushina A."/>
            <person name="Stielow B."/>
            <person name="Teixiera M."/>
            <person name="Abouelleil A."/>
            <person name="Chapman S.B."/>
            <person name="Priest M."/>
            <person name="Young S.K."/>
            <person name="Wortman J."/>
            <person name="Nusbaum C."/>
            <person name="Birren B."/>
        </authorList>
    </citation>
    <scope>NUCLEOTIDE SEQUENCE [LARGE SCALE GENOMIC DNA]</scope>
    <source>
        <strain evidence="3 4">CBS 40295</strain>
    </source>
</reference>
<proteinExistence type="predicted"/>
<feature type="region of interest" description="Disordered" evidence="1">
    <location>
        <begin position="1"/>
        <end position="96"/>
    </location>
</feature>
<name>A0A0D1X866_EXOME</name>
<dbReference type="InterPro" id="IPR037737">
    <property type="entry name" value="Srf1"/>
</dbReference>
<gene>
    <name evidence="3" type="ORF">PV10_01845</name>
</gene>
<dbReference type="OrthoDB" id="2589563at2759"/>
<dbReference type="AlphaFoldDB" id="A0A0D1X866"/>
<dbReference type="HOGENOM" id="CLU_027163_0_0_1"/>